<feature type="signal peptide" evidence="1">
    <location>
        <begin position="1"/>
        <end position="21"/>
    </location>
</feature>
<evidence type="ECO:0000259" key="2">
    <source>
        <dbReference type="Pfam" id="PF19780"/>
    </source>
</evidence>
<dbReference type="Pfam" id="PF19780">
    <property type="entry name" value="DUF6265"/>
    <property type="match status" value="1"/>
</dbReference>
<dbReference type="InterPro" id="IPR046232">
    <property type="entry name" value="DUF6265"/>
</dbReference>
<feature type="domain" description="DUF6265" evidence="2">
    <location>
        <begin position="48"/>
        <end position="153"/>
    </location>
</feature>
<reference evidence="3" key="1">
    <citation type="submission" date="2023-03" db="EMBL/GenBank/DDBJ databases">
        <title>Lomoglobus Profundus gen. nov., sp. nov., a novel member of the phylum Verrucomicrobia, isolated from deep-marine sediment of South China Sea.</title>
        <authorList>
            <person name="Ahmad T."/>
            <person name="Ishaq S.E."/>
            <person name="Wang F."/>
        </authorList>
    </citation>
    <scope>NUCLEOTIDE SEQUENCE</scope>
    <source>
        <strain evidence="3">LMO-M01</strain>
    </source>
</reference>
<dbReference type="EMBL" id="CP119075">
    <property type="protein sequence ID" value="WED65774.1"/>
    <property type="molecule type" value="Genomic_DNA"/>
</dbReference>
<keyword evidence="4" id="KW-1185">Reference proteome</keyword>
<keyword evidence="1" id="KW-0732">Signal</keyword>
<sequence length="181" mass="19539">MNRIRICIGLGLLLASGFVVRSEPVPEPSVFHLGEGQSSPSATVEDVAWLEGRRVGAGFGGEIEEMWSSPSGGGMAGLVRLEHNGVVTLYETCVILEVEGTLELRLKHLGPDLGIWDDGNDSLTFRLVKVEPNAVHFEGLSYVRSADGSVATHLQVKRRDSSHRIDVMVLKPVPLVEGGSR</sequence>
<protein>
    <submittedName>
        <fullName evidence="3">DUF6265 family protein</fullName>
    </submittedName>
</protein>
<gene>
    <name evidence="3" type="ORF">PXH66_02800</name>
</gene>
<dbReference type="RefSeq" id="WP_330930304.1">
    <property type="nucleotide sequence ID" value="NZ_CP119075.1"/>
</dbReference>
<dbReference type="KEGG" id="slom:PXH66_02800"/>
<feature type="chain" id="PRO_5041912382" evidence="1">
    <location>
        <begin position="22"/>
        <end position="181"/>
    </location>
</feature>
<proteinExistence type="predicted"/>
<evidence type="ECO:0000313" key="4">
    <source>
        <dbReference type="Proteomes" id="UP001218638"/>
    </source>
</evidence>
<name>A0AAF0I2W5_9BACT</name>
<accession>A0AAF0I2W5</accession>
<dbReference type="AlphaFoldDB" id="A0AAF0I2W5"/>
<evidence type="ECO:0000313" key="3">
    <source>
        <dbReference type="EMBL" id="WED65774.1"/>
    </source>
</evidence>
<organism evidence="3 4">
    <name type="scientific">Synoicihabitans lomoniglobus</name>
    <dbReference type="NCBI Taxonomy" id="2909285"/>
    <lineage>
        <taxon>Bacteria</taxon>
        <taxon>Pseudomonadati</taxon>
        <taxon>Verrucomicrobiota</taxon>
        <taxon>Opitutia</taxon>
        <taxon>Opitutales</taxon>
        <taxon>Opitutaceae</taxon>
        <taxon>Synoicihabitans</taxon>
    </lineage>
</organism>
<evidence type="ECO:0000256" key="1">
    <source>
        <dbReference type="SAM" id="SignalP"/>
    </source>
</evidence>
<dbReference type="Proteomes" id="UP001218638">
    <property type="component" value="Chromosome"/>
</dbReference>